<organism evidence="1 2">
    <name type="scientific">Dictyostelium firmibasis</name>
    <dbReference type="NCBI Taxonomy" id="79012"/>
    <lineage>
        <taxon>Eukaryota</taxon>
        <taxon>Amoebozoa</taxon>
        <taxon>Evosea</taxon>
        <taxon>Eumycetozoa</taxon>
        <taxon>Dictyostelia</taxon>
        <taxon>Dictyosteliales</taxon>
        <taxon>Dictyosteliaceae</taxon>
        <taxon>Dictyostelium</taxon>
    </lineage>
</organism>
<sequence>MLCLGALSNSKTINVDSNRYSRIVLDKDKQRVYFSLLDKKPVVASIPMNNINSNGNTNLRIEATLPNGYSNLIWRNPATGDFLVGDNSLKPDGHRSARVLYPTGTLGKIVNTNHLNTAYQNYFGVANAGSFTYDNSNGQIYMCSVYERGVFSLSSILMTPINGGLSATGTCEQVKKINNAFYFLEFAINGTQSSIFSNATAPLYSHFSSSPIVVSDTTIKDFDVSSTHIYYSNSFTNKIYEVPLYGGNAISSRRKILDFMPDSFGYHNGYIYFSNGFSISRISIAPNSQPEVLYFEAL</sequence>
<dbReference type="SUPFAM" id="SSF63825">
    <property type="entry name" value="YWTD domain"/>
    <property type="match status" value="1"/>
</dbReference>
<dbReference type="Proteomes" id="UP001344447">
    <property type="component" value="Unassembled WGS sequence"/>
</dbReference>
<reference evidence="1 2" key="1">
    <citation type="submission" date="2023-11" db="EMBL/GenBank/DDBJ databases">
        <title>Dfirmibasis_genome.</title>
        <authorList>
            <person name="Edelbroek B."/>
            <person name="Kjellin J."/>
            <person name="Jerlstrom-Hultqvist J."/>
            <person name="Soderbom F."/>
        </authorList>
    </citation>
    <scope>NUCLEOTIDE SEQUENCE [LARGE SCALE GENOMIC DNA]</scope>
    <source>
        <strain evidence="1 2">TNS-C-14</strain>
    </source>
</reference>
<evidence type="ECO:0000313" key="1">
    <source>
        <dbReference type="EMBL" id="KAK5580991.1"/>
    </source>
</evidence>
<dbReference type="AlphaFoldDB" id="A0AAN7U4B0"/>
<accession>A0AAN7U4B0</accession>
<gene>
    <name evidence="1" type="ORF">RB653_001018</name>
</gene>
<dbReference type="PANTHER" id="PTHR32256">
    <property type="match status" value="1"/>
</dbReference>
<dbReference type="PANTHER" id="PTHR32256:SF2">
    <property type="entry name" value="DUF5050 DOMAIN-CONTAINING PROTEIN-RELATED"/>
    <property type="match status" value="1"/>
</dbReference>
<dbReference type="EMBL" id="JAVFKY010000002">
    <property type="protein sequence ID" value="KAK5580991.1"/>
    <property type="molecule type" value="Genomic_DNA"/>
</dbReference>
<keyword evidence="2" id="KW-1185">Reference proteome</keyword>
<dbReference type="InterPro" id="IPR053369">
    <property type="entry name" value="SrfA-induced_signal"/>
</dbReference>
<name>A0AAN7U4B0_9MYCE</name>
<evidence type="ECO:0000313" key="2">
    <source>
        <dbReference type="Proteomes" id="UP001344447"/>
    </source>
</evidence>
<protein>
    <submittedName>
        <fullName evidence="1">Uncharacterized protein</fullName>
    </submittedName>
</protein>
<proteinExistence type="predicted"/>
<comment type="caution">
    <text evidence="1">The sequence shown here is derived from an EMBL/GenBank/DDBJ whole genome shotgun (WGS) entry which is preliminary data.</text>
</comment>